<keyword evidence="1" id="KW-0732">Signal</keyword>
<comment type="caution">
    <text evidence="2">The sequence shown here is derived from an EMBL/GenBank/DDBJ whole genome shotgun (WGS) entry which is preliminary data.</text>
</comment>
<dbReference type="EMBL" id="JANIDW010000003">
    <property type="protein sequence ID" value="MCX5614986.1"/>
    <property type="molecule type" value="Genomic_DNA"/>
</dbReference>
<evidence type="ECO:0008006" key="4">
    <source>
        <dbReference type="Google" id="ProtNLM"/>
    </source>
</evidence>
<organism evidence="2 3">
    <name type="scientific">Bombella saccharophila</name>
    <dbReference type="NCBI Taxonomy" id="2967338"/>
    <lineage>
        <taxon>Bacteria</taxon>
        <taxon>Pseudomonadati</taxon>
        <taxon>Pseudomonadota</taxon>
        <taxon>Alphaproteobacteria</taxon>
        <taxon>Acetobacterales</taxon>
        <taxon>Acetobacteraceae</taxon>
        <taxon>Bombella</taxon>
    </lineage>
</organism>
<evidence type="ECO:0000256" key="1">
    <source>
        <dbReference type="SAM" id="SignalP"/>
    </source>
</evidence>
<dbReference type="Proteomes" id="UP001165648">
    <property type="component" value="Unassembled WGS sequence"/>
</dbReference>
<dbReference type="RefSeq" id="WP_266106914.1">
    <property type="nucleotide sequence ID" value="NZ_JANIDW010000003.1"/>
</dbReference>
<gene>
    <name evidence="2" type="ORF">NQF64_07000</name>
</gene>
<feature type="chain" id="PRO_5047057367" description="Lipoprotein" evidence="1">
    <location>
        <begin position="26"/>
        <end position="66"/>
    </location>
</feature>
<sequence>MASLYSPHKWLLVISLTMMCVSLTACITHQEVAHRGLSSDGYGFVANGPVLAPPEHLTQHQGSASH</sequence>
<feature type="signal peptide" evidence="1">
    <location>
        <begin position="1"/>
        <end position="25"/>
    </location>
</feature>
<accession>A0ABT3W7V9</accession>
<reference evidence="2 3" key="1">
    <citation type="submission" date="2022-07" db="EMBL/GenBank/DDBJ databases">
        <title>Bombella genomes.</title>
        <authorList>
            <person name="Harer L."/>
            <person name="Styblova S."/>
            <person name="Ehrmann M."/>
        </authorList>
    </citation>
    <scope>NUCLEOTIDE SEQUENCE [LARGE SCALE GENOMIC DNA]</scope>
    <source>
        <strain evidence="2 3">TMW 2.2558</strain>
    </source>
</reference>
<evidence type="ECO:0000313" key="3">
    <source>
        <dbReference type="Proteomes" id="UP001165648"/>
    </source>
</evidence>
<protein>
    <recommendedName>
        <fullName evidence="4">Lipoprotein</fullName>
    </recommendedName>
</protein>
<proteinExistence type="predicted"/>
<name>A0ABT3W7V9_9PROT</name>
<evidence type="ECO:0000313" key="2">
    <source>
        <dbReference type="EMBL" id="MCX5614986.1"/>
    </source>
</evidence>
<keyword evidence="3" id="KW-1185">Reference proteome</keyword>